<name>A0A1S7DPT8_RIEAN</name>
<protein>
    <recommendedName>
        <fullName evidence="2">HU domain-containing protein</fullName>
    </recommendedName>
</protein>
<feature type="domain" description="HU" evidence="2">
    <location>
        <begin position="1"/>
        <end position="89"/>
    </location>
</feature>
<evidence type="ECO:0000256" key="1">
    <source>
        <dbReference type="ARBA" id="ARBA00023125"/>
    </source>
</evidence>
<dbReference type="EMBL" id="CP011859">
    <property type="protein sequence ID" value="AQY21137.1"/>
    <property type="molecule type" value="Genomic_DNA"/>
</dbReference>
<reference evidence="3 4" key="1">
    <citation type="submission" date="2015-06" db="EMBL/GenBank/DDBJ databases">
        <title>R. anatipestifer strain HXb2 is the most virulent strain so far, and the genome sequence would help us uncover the pathogenesis.</title>
        <authorList>
            <person name="Hu Q."/>
            <person name="Qi J."/>
            <person name="Bo H."/>
            <person name="Liu G."/>
            <person name="Tao M."/>
            <person name="Ding Y."/>
            <person name="Xue Y."/>
        </authorList>
    </citation>
    <scope>NUCLEOTIDE SEQUENCE [LARGE SCALE GENOMIC DNA]</scope>
    <source>
        <strain evidence="3 4">HXb2</strain>
    </source>
</reference>
<keyword evidence="1" id="KW-0238">DNA-binding</keyword>
<dbReference type="Pfam" id="PF18291">
    <property type="entry name" value="HU-HIG"/>
    <property type="match status" value="1"/>
</dbReference>
<evidence type="ECO:0000259" key="2">
    <source>
        <dbReference type="Pfam" id="PF18291"/>
    </source>
</evidence>
<dbReference type="AlphaFoldDB" id="A0A1S7DPT8"/>
<proteinExistence type="predicted"/>
<organism evidence="3 4">
    <name type="scientific">Riemerella anatipestifer</name>
    <name type="common">Moraxella anatipestifer</name>
    <dbReference type="NCBI Taxonomy" id="34085"/>
    <lineage>
        <taxon>Bacteria</taxon>
        <taxon>Pseudomonadati</taxon>
        <taxon>Bacteroidota</taxon>
        <taxon>Flavobacteriia</taxon>
        <taxon>Flavobacteriales</taxon>
        <taxon>Weeksellaceae</taxon>
        <taxon>Riemerella</taxon>
    </lineage>
</organism>
<dbReference type="InterPro" id="IPR010992">
    <property type="entry name" value="IHF-like_DNA-bd_dom_sf"/>
</dbReference>
<dbReference type="GO" id="GO:0003677">
    <property type="term" value="F:DNA binding"/>
    <property type="evidence" value="ECO:0007669"/>
    <property type="project" value="UniProtKB-KW"/>
</dbReference>
<dbReference type="SUPFAM" id="SSF47729">
    <property type="entry name" value="IHF-like DNA-binding proteins"/>
    <property type="match status" value="1"/>
</dbReference>
<gene>
    <name evidence="3" type="ORF">AB406_0173</name>
</gene>
<accession>A0A1S7DPT8</accession>
<evidence type="ECO:0000313" key="4">
    <source>
        <dbReference type="Proteomes" id="UP000189883"/>
    </source>
</evidence>
<dbReference type="Proteomes" id="UP000189883">
    <property type="component" value="Chromosome"/>
</dbReference>
<evidence type="ECO:0000313" key="3">
    <source>
        <dbReference type="EMBL" id="AQY21137.1"/>
    </source>
</evidence>
<dbReference type="InterPro" id="IPR041607">
    <property type="entry name" value="HU-HIG"/>
</dbReference>
<sequence>MVKQIEKFSALSEADIKGVLVALENVAQEALANGYMVRLEKLGTLYPTLSSGGTATEKDFNQGLIKSVGVNYRPGKRILDSMKAAGFEKMK</sequence>